<sequence>MRCLEVEMHLMLCNKPKVGFIGFLPFSSSVKFLEHRKQKAFLSRHSYRPLRCAHRNGTVFCSKSTNGFRTSTDFIDITEQNRKKVLNLYETYGLQSAAQYSLSLDENHIASTVLLNQLIQLCCREGDVVFALKVAEELTKRGQATAYSFREIVRFFIRQRNLAGVQYVWKYCSQAGIEKDFAMYSCYVYCLVGANLIEEAVATVYEYLAKSSLTNEFIPFQTSFDWLIRKLVREKSDIRGWKLFKELHSKGFRVPVITFNIFLDFFGKRKSRREVEEILCLMESDGIEPDRVTYNTLIKAYGYMRRHDLAEATFKQQISKFGPQLVGFNTLMNGYCEDKKFARVLELFAQLKELGLKPDVKTYSTIIKGQILSGENSSTVMCWYRQMRDENVYPDLKLAYSVLTFFTRNTCAEGVCLVLNDLRTLSKPLDAAIIQYFMDNFRDSLESQNIRDMLCRYPELMEENAQKRFEQWKD</sequence>
<protein>
    <recommendedName>
        <fullName evidence="5">Pentatricopeptide (PPR) repeat-containing protein</fullName>
    </recommendedName>
</protein>
<dbReference type="InterPro" id="IPR011990">
    <property type="entry name" value="TPR-like_helical_dom_sf"/>
</dbReference>
<evidence type="ECO:0000256" key="2">
    <source>
        <dbReference type="PROSITE-ProRule" id="PRU00708"/>
    </source>
</evidence>
<evidence type="ECO:0000313" key="4">
    <source>
        <dbReference type="Proteomes" id="UP001300502"/>
    </source>
</evidence>
<evidence type="ECO:0000313" key="3">
    <source>
        <dbReference type="EMBL" id="KAK4523031.1"/>
    </source>
</evidence>
<keyword evidence="4" id="KW-1185">Reference proteome</keyword>
<dbReference type="InterPro" id="IPR002885">
    <property type="entry name" value="PPR_rpt"/>
</dbReference>
<feature type="repeat" description="PPR" evidence="2">
    <location>
        <begin position="324"/>
        <end position="358"/>
    </location>
</feature>
<comment type="caution">
    <text evidence="3">The sequence shown here is derived from an EMBL/GenBank/DDBJ whole genome shotgun (WGS) entry which is preliminary data.</text>
</comment>
<keyword evidence="1" id="KW-0677">Repeat</keyword>
<name>A0AAV9I3L7_9RHOD</name>
<dbReference type="PANTHER" id="PTHR47447:SF21">
    <property type="entry name" value="PENTACOTRIPEPTIDE-REPEAT REGION OF PRORP DOMAIN-CONTAINING PROTEIN"/>
    <property type="match status" value="1"/>
</dbReference>
<dbReference type="Pfam" id="PF01535">
    <property type="entry name" value="PPR"/>
    <property type="match status" value="1"/>
</dbReference>
<proteinExistence type="predicted"/>
<gene>
    <name evidence="3" type="ORF">GAYE_PCTG33G0921</name>
</gene>
<dbReference type="Gene3D" id="1.25.40.10">
    <property type="entry name" value="Tetratricopeptide repeat domain"/>
    <property type="match status" value="3"/>
</dbReference>
<evidence type="ECO:0008006" key="5">
    <source>
        <dbReference type="Google" id="ProtNLM"/>
    </source>
</evidence>
<evidence type="ECO:0000256" key="1">
    <source>
        <dbReference type="ARBA" id="ARBA00022737"/>
    </source>
</evidence>
<dbReference type="PANTHER" id="PTHR47447">
    <property type="entry name" value="OS03G0856100 PROTEIN"/>
    <property type="match status" value="1"/>
</dbReference>
<dbReference type="EMBL" id="JANCYU010000010">
    <property type="protein sequence ID" value="KAK4523031.1"/>
    <property type="molecule type" value="Genomic_DNA"/>
</dbReference>
<organism evidence="3 4">
    <name type="scientific">Galdieria yellowstonensis</name>
    <dbReference type="NCBI Taxonomy" id="3028027"/>
    <lineage>
        <taxon>Eukaryota</taxon>
        <taxon>Rhodophyta</taxon>
        <taxon>Bangiophyceae</taxon>
        <taxon>Galdieriales</taxon>
        <taxon>Galdieriaceae</taxon>
        <taxon>Galdieria</taxon>
    </lineage>
</organism>
<dbReference type="NCBIfam" id="TIGR00756">
    <property type="entry name" value="PPR"/>
    <property type="match status" value="3"/>
</dbReference>
<dbReference type="AlphaFoldDB" id="A0AAV9I3L7"/>
<feature type="repeat" description="PPR" evidence="2">
    <location>
        <begin position="255"/>
        <end position="289"/>
    </location>
</feature>
<dbReference type="Proteomes" id="UP001300502">
    <property type="component" value="Unassembled WGS sequence"/>
</dbReference>
<dbReference type="PROSITE" id="PS51375">
    <property type="entry name" value="PPR"/>
    <property type="match status" value="2"/>
</dbReference>
<accession>A0AAV9I3L7</accession>
<dbReference type="Pfam" id="PF13041">
    <property type="entry name" value="PPR_2"/>
    <property type="match status" value="1"/>
</dbReference>
<reference evidence="3 4" key="1">
    <citation type="submission" date="2022-07" db="EMBL/GenBank/DDBJ databases">
        <title>Genome-wide signatures of adaptation to extreme environments.</title>
        <authorList>
            <person name="Cho C.H."/>
            <person name="Yoon H.S."/>
        </authorList>
    </citation>
    <scope>NUCLEOTIDE SEQUENCE [LARGE SCALE GENOMIC DNA]</scope>
    <source>
        <strain evidence="3 4">108.79 E11</strain>
    </source>
</reference>
<dbReference type="Pfam" id="PF13812">
    <property type="entry name" value="PPR_3"/>
    <property type="match status" value="1"/>
</dbReference>